<reference evidence="2" key="1">
    <citation type="journal article" date="2019" name="Int. J. Syst. Evol. Microbiol.">
        <title>The Global Catalogue of Microorganisms (GCM) 10K type strain sequencing project: providing services to taxonomists for standard genome sequencing and annotation.</title>
        <authorList>
            <consortium name="The Broad Institute Genomics Platform"/>
            <consortium name="The Broad Institute Genome Sequencing Center for Infectious Disease"/>
            <person name="Wu L."/>
            <person name="Ma J."/>
        </authorList>
    </citation>
    <scope>NUCLEOTIDE SEQUENCE [LARGE SCALE GENOMIC DNA]</scope>
    <source>
        <strain evidence="2">JCM 14924</strain>
    </source>
</reference>
<dbReference type="RefSeq" id="WP_346164501.1">
    <property type="nucleotide sequence ID" value="NZ_BAAAOQ010000048.1"/>
</dbReference>
<dbReference type="EMBL" id="BAAAOQ010000048">
    <property type="protein sequence ID" value="GAA1500505.1"/>
    <property type="molecule type" value="Genomic_DNA"/>
</dbReference>
<proteinExistence type="predicted"/>
<accession>A0ABP4KFS5</accession>
<comment type="caution">
    <text evidence="1">The sequence shown here is derived from an EMBL/GenBank/DDBJ whole genome shotgun (WGS) entry which is preliminary data.</text>
</comment>
<dbReference type="Proteomes" id="UP001501391">
    <property type="component" value="Unassembled WGS sequence"/>
</dbReference>
<gene>
    <name evidence="1" type="ORF">GCM10009787_78380</name>
</gene>
<organism evidence="1 2">
    <name type="scientific">Streptomyces bangladeshensis</name>
    <dbReference type="NCBI Taxonomy" id="295352"/>
    <lineage>
        <taxon>Bacteria</taxon>
        <taxon>Bacillati</taxon>
        <taxon>Actinomycetota</taxon>
        <taxon>Actinomycetes</taxon>
        <taxon>Kitasatosporales</taxon>
        <taxon>Streptomycetaceae</taxon>
        <taxon>Streptomyces</taxon>
    </lineage>
</organism>
<evidence type="ECO:0000313" key="2">
    <source>
        <dbReference type="Proteomes" id="UP001501391"/>
    </source>
</evidence>
<sequence length="217" mass="24018">MSEDEREIEDLQVEVAALLSDYVYAPLLEDQYVRGVLPAPSQAPAVRAVLGDRAESTPARLTAYEIPLRTGEDLRTAYDVVALLRAVHTGTHIYPRSRVTSVMGMDLYRVDPAQVKEASFTTDDWTATLLRCLAHPCDPPEERHGARLRGFLFRHGGALRLYMDSDEVRGVIAADVRPGGALTALLAALPSLLGEEHRISEEPGDPHCRYLVDLTDW</sequence>
<name>A0ABP4KFS5_9ACTN</name>
<evidence type="ECO:0000313" key="1">
    <source>
        <dbReference type="EMBL" id="GAA1500505.1"/>
    </source>
</evidence>
<keyword evidence="2" id="KW-1185">Reference proteome</keyword>
<protein>
    <submittedName>
        <fullName evidence="1">Uncharacterized protein</fullName>
    </submittedName>
</protein>